<proteinExistence type="predicted"/>
<sequence length="599" mass="68948">MVNKMNDLIVGKVLEIEGTKVNILMEENSNMFTYFYNGIKYRGIAINSFIGIIRGPYKIVGQVVKEFLRDVYNDSKDVDYKKNRFERVIEIKIIGAFINDSFISGTTAYPLIYNDVILLSEDEILSIITNGKNNEKYEKQNYRIGQTLTDEITFKLDWTRVFNTHIGVFGNTGSGKSNTLTKIYTELFSKNNLSIKGKSNFLLLDFNGEYTGTQLLNNNDKKVITLNTRINDGDKLVFSQSAVWDKDILSILLSATEKTQKPFLSWIIDRVSIGSDFEQKINKVLSNEIIRTCTRPSHDALKLFSTILSQDFIVGYNEGKYDSLQSELKRNLHFGTDRDPFPIETYPIEDMKITSDLPFLSKIRAILNIFLLQELNNAHYRLDDIQPMISRLNSLEKSFERVIKIENKHDTFESLLTVVSLRNCNQDIKKIMPLLVAKLSYDSHKIVNEDSINKTFHLIIDEAHNILSDSAKAENKGWQDYRLEVFEEIIKEGRKFGYFITIASQRPADISPTIMSQLHNYFIHRLVNDNDLRLIDFSISTLDKVSRQNIPNLSPGCCIITGTSFDLPLMVKMDYMDDKNHRPNSDNVNLRELWGKEVT</sequence>
<dbReference type="Pfam" id="PF01935">
    <property type="entry name" value="DUF87"/>
    <property type="match status" value="1"/>
</dbReference>
<dbReference type="AlphaFoldDB" id="A0A7U7YHL3"/>
<accession>A0A7U7YHL3</accession>
<name>A0A7U7YHL3_LISMN</name>
<keyword evidence="2" id="KW-0547">Nucleotide-binding</keyword>
<dbReference type="InterPro" id="IPR008571">
    <property type="entry name" value="HerA-like"/>
</dbReference>
<reference evidence="2 3" key="1">
    <citation type="submission" date="2019-04" db="EMBL/GenBank/DDBJ databases">
        <authorList>
            <consortium name="GenomeTrakr: Next Generation Sequencing Network for Food Pathogen Tracability"/>
        </authorList>
    </citation>
    <scope>NUCLEOTIDE SEQUENCE [LARGE SCALE GENOMIC DNA]</scope>
    <source>
        <strain evidence="2 3">LS1419</strain>
    </source>
</reference>
<dbReference type="PANTHER" id="PTHR42957:SF1">
    <property type="entry name" value="HELICASE MJ1565-RELATED"/>
    <property type="match status" value="1"/>
</dbReference>
<dbReference type="Gene3D" id="3.40.50.300">
    <property type="entry name" value="P-loop containing nucleotide triphosphate hydrolases"/>
    <property type="match status" value="2"/>
</dbReference>
<feature type="domain" description="Helicase HerA central" evidence="1">
    <location>
        <begin position="143"/>
        <end position="291"/>
    </location>
</feature>
<dbReference type="SUPFAM" id="SSF52540">
    <property type="entry name" value="P-loop containing nucleoside triphosphate hydrolases"/>
    <property type="match status" value="1"/>
</dbReference>
<evidence type="ECO:0000259" key="1">
    <source>
        <dbReference type="Pfam" id="PF01935"/>
    </source>
</evidence>
<dbReference type="PANTHER" id="PTHR42957">
    <property type="entry name" value="HELICASE MJ1565-RELATED"/>
    <property type="match status" value="1"/>
</dbReference>
<evidence type="ECO:0000313" key="2">
    <source>
        <dbReference type="EMBL" id="EAH4371665.1"/>
    </source>
</evidence>
<dbReference type="EMBL" id="AABGVJ010000001">
    <property type="protein sequence ID" value="EAH4371665.1"/>
    <property type="molecule type" value="Genomic_DNA"/>
</dbReference>
<organism evidence="2 3">
    <name type="scientific">Listeria monocytogenes</name>
    <dbReference type="NCBI Taxonomy" id="1639"/>
    <lineage>
        <taxon>Bacteria</taxon>
        <taxon>Bacillati</taxon>
        <taxon>Bacillota</taxon>
        <taxon>Bacilli</taxon>
        <taxon>Bacillales</taxon>
        <taxon>Listeriaceae</taxon>
        <taxon>Listeria</taxon>
    </lineage>
</organism>
<evidence type="ECO:0000313" key="3">
    <source>
        <dbReference type="Proteomes" id="UP000540417"/>
    </source>
</evidence>
<dbReference type="InterPro" id="IPR027417">
    <property type="entry name" value="P-loop_NTPase"/>
</dbReference>
<dbReference type="Proteomes" id="UP000540417">
    <property type="component" value="Unassembled WGS sequence"/>
</dbReference>
<dbReference type="GO" id="GO:0005524">
    <property type="term" value="F:ATP binding"/>
    <property type="evidence" value="ECO:0007669"/>
    <property type="project" value="UniProtKB-KW"/>
</dbReference>
<protein>
    <submittedName>
        <fullName evidence="2">ATP-binding protein</fullName>
    </submittedName>
</protein>
<gene>
    <name evidence="2" type="ORF">E5H26_02985</name>
</gene>
<dbReference type="InterPro" id="IPR002789">
    <property type="entry name" value="HerA_central"/>
</dbReference>
<keyword evidence="2" id="KW-0067">ATP-binding</keyword>
<comment type="caution">
    <text evidence="2">The sequence shown here is derived from an EMBL/GenBank/DDBJ whole genome shotgun (WGS) entry which is preliminary data.</text>
</comment>